<keyword evidence="1 4" id="KW-0808">Transferase</keyword>
<dbReference type="AlphaFoldDB" id="A0A1S8YL03"/>
<dbReference type="Gene3D" id="3.40.630.30">
    <property type="match status" value="1"/>
</dbReference>
<reference evidence="4 5" key="1">
    <citation type="submission" date="2016-12" db="EMBL/GenBank/DDBJ databases">
        <title>Izhakiella australiana sp. nov. of genus Izhakiella isolated from Australian desert.</title>
        <authorList>
            <person name="Ji M."/>
        </authorList>
    </citation>
    <scope>NUCLEOTIDE SEQUENCE [LARGE SCALE GENOMIC DNA]</scope>
    <source>
        <strain evidence="4 5">D4N98</strain>
    </source>
</reference>
<keyword evidence="2" id="KW-0012">Acyltransferase</keyword>
<dbReference type="PANTHER" id="PTHR43877:SF2">
    <property type="entry name" value="AMINOALKYLPHOSPHONATE N-ACETYLTRANSFERASE-RELATED"/>
    <property type="match status" value="1"/>
</dbReference>
<sequence length="154" mass="18056">MADKRWRILPLNTEPHYRDAVVEWQSQAFGDETSRDFFASVVDSSLRGADLPVTWIALDDERVIGTIGLWRCDLISRQDLWPWLAALYVDPAYRGQGVSERLQQRVINEASARGFSNLYLWASFADYYERFGWEYQGEALDYPNKKVRVYRRPL</sequence>
<feature type="domain" description="N-acetyltransferase" evidence="3">
    <location>
        <begin position="7"/>
        <end position="154"/>
    </location>
</feature>
<evidence type="ECO:0000313" key="4">
    <source>
        <dbReference type="EMBL" id="OON39545.1"/>
    </source>
</evidence>
<gene>
    <name evidence="4" type="ORF">BTJ39_12880</name>
</gene>
<evidence type="ECO:0000256" key="1">
    <source>
        <dbReference type="ARBA" id="ARBA00022679"/>
    </source>
</evidence>
<dbReference type="Pfam" id="PF13527">
    <property type="entry name" value="Acetyltransf_9"/>
    <property type="match status" value="1"/>
</dbReference>
<dbReference type="CDD" id="cd04301">
    <property type="entry name" value="NAT_SF"/>
    <property type="match status" value="1"/>
</dbReference>
<dbReference type="SUPFAM" id="SSF55729">
    <property type="entry name" value="Acyl-CoA N-acyltransferases (Nat)"/>
    <property type="match status" value="1"/>
</dbReference>
<protein>
    <submittedName>
        <fullName evidence="4">GNAT family N-acetyltransferase</fullName>
    </submittedName>
</protein>
<comment type="caution">
    <text evidence="4">The sequence shown here is derived from an EMBL/GenBank/DDBJ whole genome shotgun (WGS) entry which is preliminary data.</text>
</comment>
<dbReference type="InterPro" id="IPR000182">
    <property type="entry name" value="GNAT_dom"/>
</dbReference>
<name>A0A1S8YL03_9GAMM</name>
<evidence type="ECO:0000259" key="3">
    <source>
        <dbReference type="PROSITE" id="PS51186"/>
    </source>
</evidence>
<dbReference type="EMBL" id="MRUL01000008">
    <property type="protein sequence ID" value="OON39545.1"/>
    <property type="molecule type" value="Genomic_DNA"/>
</dbReference>
<evidence type="ECO:0000256" key="2">
    <source>
        <dbReference type="ARBA" id="ARBA00023315"/>
    </source>
</evidence>
<keyword evidence="5" id="KW-1185">Reference proteome</keyword>
<organism evidence="4 5">
    <name type="scientific">Izhakiella australiensis</name>
    <dbReference type="NCBI Taxonomy" id="1926881"/>
    <lineage>
        <taxon>Bacteria</taxon>
        <taxon>Pseudomonadati</taxon>
        <taxon>Pseudomonadota</taxon>
        <taxon>Gammaproteobacteria</taxon>
        <taxon>Enterobacterales</taxon>
        <taxon>Erwiniaceae</taxon>
        <taxon>Izhakiella</taxon>
    </lineage>
</organism>
<accession>A0A1S8YL03</accession>
<dbReference type="STRING" id="1926881.BTJ39_12880"/>
<dbReference type="PROSITE" id="PS51186">
    <property type="entry name" value="GNAT"/>
    <property type="match status" value="1"/>
</dbReference>
<evidence type="ECO:0000313" key="5">
    <source>
        <dbReference type="Proteomes" id="UP000190667"/>
    </source>
</evidence>
<dbReference type="GO" id="GO:0016747">
    <property type="term" value="F:acyltransferase activity, transferring groups other than amino-acyl groups"/>
    <property type="evidence" value="ECO:0007669"/>
    <property type="project" value="InterPro"/>
</dbReference>
<dbReference type="OrthoDB" id="9789053at2"/>
<dbReference type="Proteomes" id="UP000190667">
    <property type="component" value="Unassembled WGS sequence"/>
</dbReference>
<proteinExistence type="predicted"/>
<dbReference type="RefSeq" id="WP_078003109.1">
    <property type="nucleotide sequence ID" value="NZ_MRUL01000008.1"/>
</dbReference>
<dbReference type="InterPro" id="IPR016181">
    <property type="entry name" value="Acyl_CoA_acyltransferase"/>
</dbReference>
<dbReference type="PANTHER" id="PTHR43877">
    <property type="entry name" value="AMINOALKYLPHOSPHONATE N-ACETYLTRANSFERASE-RELATED-RELATED"/>
    <property type="match status" value="1"/>
</dbReference>
<dbReference type="InterPro" id="IPR050832">
    <property type="entry name" value="Bact_Acetyltransf"/>
</dbReference>